<dbReference type="InterPro" id="IPR003406">
    <property type="entry name" value="Glyco_trans_14"/>
</dbReference>
<evidence type="ECO:0000256" key="6">
    <source>
        <dbReference type="ARBA" id="ARBA00022723"/>
    </source>
</evidence>
<keyword evidence="13" id="KW-0325">Glycoprotein</keyword>
<evidence type="ECO:0000256" key="1">
    <source>
        <dbReference type="ARBA" id="ARBA00004323"/>
    </source>
</evidence>
<keyword evidence="11" id="KW-0472">Membrane</keyword>
<evidence type="ECO:0000256" key="2">
    <source>
        <dbReference type="ARBA" id="ARBA00004648"/>
    </source>
</evidence>
<evidence type="ECO:0000256" key="11">
    <source>
        <dbReference type="ARBA" id="ARBA00023136"/>
    </source>
</evidence>
<evidence type="ECO:0000313" key="17">
    <source>
        <dbReference type="Proteomes" id="UP001629246"/>
    </source>
</evidence>
<keyword evidence="5" id="KW-0812">Transmembrane</keyword>
<keyword evidence="6" id="KW-0479">Metal-binding</keyword>
<comment type="caution">
    <text evidence="16">The sequence shown here is derived from an EMBL/GenBank/DDBJ whole genome shotgun (WGS) entry which is preliminary data.</text>
</comment>
<evidence type="ECO:0000256" key="5">
    <source>
        <dbReference type="ARBA" id="ARBA00022692"/>
    </source>
</evidence>
<evidence type="ECO:0000256" key="8">
    <source>
        <dbReference type="ARBA" id="ARBA00022968"/>
    </source>
</evidence>
<keyword evidence="10" id="KW-0333">Golgi apparatus</keyword>
<dbReference type="InterPro" id="IPR043538">
    <property type="entry name" value="XYLT"/>
</dbReference>
<evidence type="ECO:0000256" key="15">
    <source>
        <dbReference type="SAM" id="MobiDB-lite"/>
    </source>
</evidence>
<dbReference type="Pfam" id="PF02485">
    <property type="entry name" value="Branch"/>
    <property type="match status" value="1"/>
</dbReference>
<evidence type="ECO:0000256" key="13">
    <source>
        <dbReference type="ARBA" id="ARBA00023180"/>
    </source>
</evidence>
<evidence type="ECO:0000256" key="3">
    <source>
        <dbReference type="ARBA" id="ARBA00022676"/>
    </source>
</evidence>
<evidence type="ECO:0000256" key="10">
    <source>
        <dbReference type="ARBA" id="ARBA00023034"/>
    </source>
</evidence>
<keyword evidence="8" id="KW-0735">Signal-anchor</keyword>
<organism evidence="16 17">
    <name type="scientific">Herbaspirillum lusitanum</name>
    <dbReference type="NCBI Taxonomy" id="213312"/>
    <lineage>
        <taxon>Bacteria</taxon>
        <taxon>Pseudomonadati</taxon>
        <taxon>Pseudomonadota</taxon>
        <taxon>Betaproteobacteria</taxon>
        <taxon>Burkholderiales</taxon>
        <taxon>Oxalobacteraceae</taxon>
        <taxon>Herbaspirillum</taxon>
    </lineage>
</organism>
<keyword evidence="7" id="KW-0256">Endoplasmic reticulum</keyword>
<protein>
    <recommendedName>
        <fullName evidence="14">Peptide O-xylosyltransferase</fullName>
    </recommendedName>
</protein>
<keyword evidence="4" id="KW-0808">Transferase</keyword>
<reference evidence="16 17" key="1">
    <citation type="journal article" date="2024" name="Chem. Sci.">
        <title>Discovery of megapolipeptins by genome mining of a Burkholderiales bacteria collection.</title>
        <authorList>
            <person name="Paulo B.S."/>
            <person name="Recchia M.J.J."/>
            <person name="Lee S."/>
            <person name="Fergusson C.H."/>
            <person name="Romanowski S.B."/>
            <person name="Hernandez A."/>
            <person name="Krull N."/>
            <person name="Liu D.Y."/>
            <person name="Cavanagh H."/>
            <person name="Bos A."/>
            <person name="Gray C.A."/>
            <person name="Murphy B.T."/>
            <person name="Linington R.G."/>
            <person name="Eustaquio A.S."/>
        </authorList>
    </citation>
    <scope>NUCLEOTIDE SEQUENCE [LARGE SCALE GENOMIC DNA]</scope>
    <source>
        <strain evidence="16 17">RL21-008-BIB-A</strain>
    </source>
</reference>
<evidence type="ECO:0000313" key="16">
    <source>
        <dbReference type="EMBL" id="MFL9923672.1"/>
    </source>
</evidence>
<dbReference type="EMBL" id="JAQQFM010000002">
    <property type="protein sequence ID" value="MFL9923672.1"/>
    <property type="molecule type" value="Genomic_DNA"/>
</dbReference>
<name>A0ABW9A7L8_9BURK</name>
<evidence type="ECO:0000256" key="4">
    <source>
        <dbReference type="ARBA" id="ARBA00022679"/>
    </source>
</evidence>
<comment type="subcellular location">
    <subcellularLocation>
        <location evidence="2">Endoplasmic reticulum membrane</location>
        <topology evidence="2">Single-pass type II membrane protein</topology>
    </subcellularLocation>
    <subcellularLocation>
        <location evidence="1">Golgi apparatus membrane</location>
        <topology evidence="1">Single-pass type II membrane protein</topology>
    </subcellularLocation>
</comment>
<dbReference type="PANTHER" id="PTHR46025">
    <property type="entry name" value="XYLOSYLTRANSFERASE OXT"/>
    <property type="match status" value="1"/>
</dbReference>
<proteinExistence type="predicted"/>
<evidence type="ECO:0000256" key="7">
    <source>
        <dbReference type="ARBA" id="ARBA00022824"/>
    </source>
</evidence>
<evidence type="ECO:0000256" key="9">
    <source>
        <dbReference type="ARBA" id="ARBA00022989"/>
    </source>
</evidence>
<feature type="region of interest" description="Disordered" evidence="15">
    <location>
        <begin position="298"/>
        <end position="344"/>
    </location>
</feature>
<dbReference type="Proteomes" id="UP001629246">
    <property type="component" value="Unassembled WGS sequence"/>
</dbReference>
<gene>
    <name evidence="16" type="ORF">PQR62_05330</name>
</gene>
<sequence>MKIAYLILAHNNAKLLGRLIEELSGEQNSFFLHIDLKADINAFAALRAYPNVHFCEQRVDGAWGDFSLVQGTLNVMQQAMQFDPEFERVVLLSGSTLPVQPSGYIEDFFAKNPESNYVEAYAMPNEQYGKSLGRLEHYWLRRTPPMLSYKWKAQDFIIAHAPRRNYKRAFGDMQPIAGSQWWAMTGKACQYVLDFVRDNQRFCRFCHHTDCADEFFFQTILWNSPFRASLLPSITYTDWKPGSSSPNTINEEHLRHFAQARVTSSVNCNSPLPQSEVLFARKFDEKPWGPIEQLLASNHRKSKPSQIEDLGQAQAPPSAPLPAKTKPRAASEADAVPASPSNVC</sequence>
<dbReference type="RefSeq" id="WP_408155529.1">
    <property type="nucleotide sequence ID" value="NZ_JAQQFM010000002.1"/>
</dbReference>
<keyword evidence="17" id="KW-1185">Reference proteome</keyword>
<dbReference type="PANTHER" id="PTHR46025:SF3">
    <property type="entry name" value="XYLOSYLTRANSFERASE OXT"/>
    <property type="match status" value="1"/>
</dbReference>
<keyword evidence="9" id="KW-1133">Transmembrane helix</keyword>
<evidence type="ECO:0000256" key="14">
    <source>
        <dbReference type="ARBA" id="ARBA00042865"/>
    </source>
</evidence>
<keyword evidence="12" id="KW-1015">Disulfide bond</keyword>
<keyword evidence="3" id="KW-0328">Glycosyltransferase</keyword>
<evidence type="ECO:0000256" key="12">
    <source>
        <dbReference type="ARBA" id="ARBA00023157"/>
    </source>
</evidence>
<accession>A0ABW9A7L8</accession>